<dbReference type="InterPro" id="IPR036291">
    <property type="entry name" value="NAD(P)-bd_dom_sf"/>
</dbReference>
<dbReference type="Gene3D" id="3.40.50.720">
    <property type="entry name" value="NAD(P)-binding Rossmann-like Domain"/>
    <property type="match status" value="1"/>
</dbReference>
<evidence type="ECO:0000313" key="6">
    <source>
        <dbReference type="Proteomes" id="UP000193218"/>
    </source>
</evidence>
<keyword evidence="3" id="KW-0560">Oxidoreductase</keyword>
<dbReference type="InterPro" id="IPR002347">
    <property type="entry name" value="SDR_fam"/>
</dbReference>
<dbReference type="GO" id="GO:0006633">
    <property type="term" value="P:fatty acid biosynthetic process"/>
    <property type="evidence" value="ECO:0007669"/>
    <property type="project" value="TreeGrafter"/>
</dbReference>
<keyword evidence="2" id="KW-0521">NADP</keyword>
<evidence type="ECO:0000256" key="4">
    <source>
        <dbReference type="ARBA" id="ARBA00023308"/>
    </source>
</evidence>
<keyword evidence="6" id="KW-1185">Reference proteome</keyword>
<dbReference type="GO" id="GO:0019301">
    <property type="term" value="P:rhamnose catabolic process"/>
    <property type="evidence" value="ECO:0007669"/>
    <property type="project" value="UniProtKB-ARBA"/>
</dbReference>
<evidence type="ECO:0000256" key="1">
    <source>
        <dbReference type="ARBA" id="ARBA00006484"/>
    </source>
</evidence>
<evidence type="ECO:0000256" key="3">
    <source>
        <dbReference type="ARBA" id="ARBA00023002"/>
    </source>
</evidence>
<dbReference type="SUPFAM" id="SSF51735">
    <property type="entry name" value="NAD(P)-binding Rossmann-fold domains"/>
    <property type="match status" value="1"/>
</dbReference>
<evidence type="ECO:0000313" key="5">
    <source>
        <dbReference type="EMBL" id="ORX38851.1"/>
    </source>
</evidence>
<gene>
    <name evidence="5" type="ORF">BD324DRAFT_577404</name>
</gene>
<dbReference type="AlphaFoldDB" id="A0A1Y1ULD6"/>
<dbReference type="FunFam" id="3.40.50.720:FF:000417">
    <property type="entry name" value="Glucose 1-dehydrogenase, putative"/>
    <property type="match status" value="1"/>
</dbReference>
<dbReference type="PRINTS" id="PR00081">
    <property type="entry name" value="GDHRDH"/>
</dbReference>
<organism evidence="5 6">
    <name type="scientific">Kockovaella imperatae</name>
    <dbReference type="NCBI Taxonomy" id="4999"/>
    <lineage>
        <taxon>Eukaryota</taxon>
        <taxon>Fungi</taxon>
        <taxon>Dikarya</taxon>
        <taxon>Basidiomycota</taxon>
        <taxon>Agaricomycotina</taxon>
        <taxon>Tremellomycetes</taxon>
        <taxon>Tremellales</taxon>
        <taxon>Cuniculitremaceae</taxon>
        <taxon>Kockovaella</taxon>
    </lineage>
</organism>
<comment type="caution">
    <text evidence="5">The sequence shown here is derived from an EMBL/GenBank/DDBJ whole genome shotgun (WGS) entry which is preliminary data.</text>
</comment>
<dbReference type="GeneID" id="33555063"/>
<dbReference type="PANTHER" id="PTHR42760">
    <property type="entry name" value="SHORT-CHAIN DEHYDROGENASES/REDUCTASES FAMILY MEMBER"/>
    <property type="match status" value="1"/>
</dbReference>
<dbReference type="Proteomes" id="UP000193218">
    <property type="component" value="Unassembled WGS sequence"/>
</dbReference>
<dbReference type="GO" id="GO:0048038">
    <property type="term" value="F:quinone binding"/>
    <property type="evidence" value="ECO:0007669"/>
    <property type="project" value="TreeGrafter"/>
</dbReference>
<keyword evidence="4" id="KW-0684">Rhamnose metabolism</keyword>
<dbReference type="PANTHER" id="PTHR42760:SF83">
    <property type="entry name" value="(3R)-3-HYDROXYACYL-COA DEHYDROGENASE"/>
    <property type="match status" value="1"/>
</dbReference>
<accession>A0A1Y1ULD6</accession>
<dbReference type="OrthoDB" id="47007at2759"/>
<dbReference type="PRINTS" id="PR00080">
    <property type="entry name" value="SDRFAMILY"/>
</dbReference>
<reference evidence="5 6" key="1">
    <citation type="submission" date="2017-03" db="EMBL/GenBank/DDBJ databases">
        <title>Widespread Adenine N6-methylation of Active Genes in Fungi.</title>
        <authorList>
            <consortium name="DOE Joint Genome Institute"/>
            <person name="Mondo S.J."/>
            <person name="Dannebaum R.O."/>
            <person name="Kuo R.C."/>
            <person name="Louie K.B."/>
            <person name="Bewick A.J."/>
            <person name="Labutti K."/>
            <person name="Haridas S."/>
            <person name="Kuo A."/>
            <person name="Salamov A."/>
            <person name="Ahrendt S.R."/>
            <person name="Lau R."/>
            <person name="Bowen B.P."/>
            <person name="Lipzen A."/>
            <person name="Sullivan W."/>
            <person name="Andreopoulos W.B."/>
            <person name="Clum A."/>
            <person name="Lindquist E."/>
            <person name="Daum C."/>
            <person name="Northen T.R."/>
            <person name="Ramamoorthy G."/>
            <person name="Schmitz R.J."/>
            <person name="Gryganskyi A."/>
            <person name="Culley D."/>
            <person name="Magnuson J."/>
            <person name="James T.Y."/>
            <person name="O'Malley M.A."/>
            <person name="Stajich J.E."/>
            <person name="Spatafora J.W."/>
            <person name="Visel A."/>
            <person name="Grigoriev I.V."/>
        </authorList>
    </citation>
    <scope>NUCLEOTIDE SEQUENCE [LARGE SCALE GENOMIC DNA]</scope>
    <source>
        <strain evidence="5 6">NRRL Y-17943</strain>
    </source>
</reference>
<dbReference type="GO" id="GO:0016616">
    <property type="term" value="F:oxidoreductase activity, acting on the CH-OH group of donors, NAD or NADP as acceptor"/>
    <property type="evidence" value="ECO:0007669"/>
    <property type="project" value="TreeGrafter"/>
</dbReference>
<dbReference type="Pfam" id="PF13561">
    <property type="entry name" value="adh_short_C2"/>
    <property type="match status" value="1"/>
</dbReference>
<dbReference type="STRING" id="4999.A0A1Y1ULD6"/>
<name>A0A1Y1ULD6_9TREE</name>
<dbReference type="RefSeq" id="XP_021872714.1">
    <property type="nucleotide sequence ID" value="XM_022013255.1"/>
</dbReference>
<protein>
    <submittedName>
        <fullName evidence="5">Putative glucose 1-dehydrogenase</fullName>
    </submittedName>
</protein>
<dbReference type="EMBL" id="NBSH01000003">
    <property type="protein sequence ID" value="ORX38851.1"/>
    <property type="molecule type" value="Genomic_DNA"/>
</dbReference>
<dbReference type="InParanoid" id="A0A1Y1ULD6"/>
<evidence type="ECO:0000256" key="2">
    <source>
        <dbReference type="ARBA" id="ARBA00022857"/>
    </source>
</evidence>
<proteinExistence type="inferred from homology"/>
<dbReference type="CDD" id="cd05233">
    <property type="entry name" value="SDR_c"/>
    <property type="match status" value="1"/>
</dbReference>
<sequence length="262" mass="27828">MSFNLLPGKTIVITGAATGIGRATAIGAAKNGANVVLHHLGSPTSKEMSETVSQLETIGAKFVVIEGDISDPEVSKLIVKRAVDTFGRIDALVSNAGICTFHPFLTLPPDLYLRTQNVNMNGTFWISQAVANQMKDQEPIDGERGCLVGISSISAIMGGGEQCHYCPTKAGIKSLMESCAIALGPYGIRCNSIMPGTIVTPMNEVHLENQAIRSDQERRVPLARLGRPDDVADAVLFMCSRLARYVNGTGLLVDGGMAISLQ</sequence>
<comment type="similarity">
    <text evidence="1">Belongs to the short-chain dehydrogenases/reductases (SDR) family.</text>
</comment>